<dbReference type="Gene3D" id="3.30.565.10">
    <property type="entry name" value="Histidine kinase-like ATPase, C-terminal domain"/>
    <property type="match status" value="1"/>
</dbReference>
<dbReference type="FunFam" id="3.30.565.10:FF:000006">
    <property type="entry name" value="Sensor histidine kinase WalK"/>
    <property type="match status" value="1"/>
</dbReference>
<dbReference type="SUPFAM" id="SSF55874">
    <property type="entry name" value="ATPase domain of HSP90 chaperone/DNA topoisomerase II/histidine kinase"/>
    <property type="match status" value="1"/>
</dbReference>
<dbReference type="Pfam" id="PF00512">
    <property type="entry name" value="HisKA"/>
    <property type="match status" value="1"/>
</dbReference>
<dbReference type="NCBIfam" id="TIGR00229">
    <property type="entry name" value="sensory_box"/>
    <property type="match status" value="1"/>
</dbReference>
<keyword evidence="4 10" id="KW-0808">Transferase</keyword>
<dbReference type="InterPro" id="IPR013767">
    <property type="entry name" value="PAS_fold"/>
</dbReference>
<dbReference type="SUPFAM" id="SSF47384">
    <property type="entry name" value="Homodimeric domain of signal transducing histidine kinase"/>
    <property type="match status" value="1"/>
</dbReference>
<dbReference type="AlphaFoldDB" id="A0A645AFX6"/>
<dbReference type="PANTHER" id="PTHR45453:SF1">
    <property type="entry name" value="PHOSPHATE REGULON SENSOR PROTEIN PHOR"/>
    <property type="match status" value="1"/>
</dbReference>
<evidence type="ECO:0000256" key="7">
    <source>
        <dbReference type="ARBA" id="ARBA00023136"/>
    </source>
</evidence>
<evidence type="ECO:0000313" key="10">
    <source>
        <dbReference type="EMBL" id="MPM52089.1"/>
    </source>
</evidence>
<comment type="caution">
    <text evidence="10">The sequence shown here is derived from an EMBL/GenBank/DDBJ whole genome shotgun (WGS) entry which is preliminary data.</text>
</comment>
<dbReference type="InterPro" id="IPR036097">
    <property type="entry name" value="HisK_dim/P_sf"/>
</dbReference>
<reference evidence="10" key="1">
    <citation type="submission" date="2019-08" db="EMBL/GenBank/DDBJ databases">
        <authorList>
            <person name="Kucharzyk K."/>
            <person name="Murdoch R.W."/>
            <person name="Higgins S."/>
            <person name="Loffler F."/>
        </authorList>
    </citation>
    <scope>NUCLEOTIDE SEQUENCE</scope>
</reference>
<feature type="domain" description="Histidine kinase" evidence="8">
    <location>
        <begin position="186"/>
        <end position="401"/>
    </location>
</feature>
<dbReference type="InterPro" id="IPR005467">
    <property type="entry name" value="His_kinase_dom"/>
</dbReference>
<dbReference type="InterPro" id="IPR003661">
    <property type="entry name" value="HisK_dim/P_dom"/>
</dbReference>
<dbReference type="InterPro" id="IPR050351">
    <property type="entry name" value="BphY/WalK/GraS-like"/>
</dbReference>
<dbReference type="PRINTS" id="PR00344">
    <property type="entry name" value="BCTRLSENSOR"/>
</dbReference>
<dbReference type="FunFam" id="1.10.287.130:FF:000001">
    <property type="entry name" value="Two-component sensor histidine kinase"/>
    <property type="match status" value="1"/>
</dbReference>
<dbReference type="PROSITE" id="PS50112">
    <property type="entry name" value="PAS"/>
    <property type="match status" value="1"/>
</dbReference>
<evidence type="ECO:0000256" key="1">
    <source>
        <dbReference type="ARBA" id="ARBA00000085"/>
    </source>
</evidence>
<dbReference type="GO" id="GO:0016036">
    <property type="term" value="P:cellular response to phosphate starvation"/>
    <property type="evidence" value="ECO:0007669"/>
    <property type="project" value="TreeGrafter"/>
</dbReference>
<dbReference type="EC" id="2.7.13.3" evidence="2"/>
<keyword evidence="5" id="KW-0418">Kinase</keyword>
<evidence type="ECO:0000259" key="8">
    <source>
        <dbReference type="PROSITE" id="PS50109"/>
    </source>
</evidence>
<dbReference type="InterPro" id="IPR035965">
    <property type="entry name" value="PAS-like_dom_sf"/>
</dbReference>
<keyword evidence="6" id="KW-0902">Two-component regulatory system</keyword>
<dbReference type="InterPro" id="IPR004358">
    <property type="entry name" value="Sig_transdc_His_kin-like_C"/>
</dbReference>
<dbReference type="InterPro" id="IPR000014">
    <property type="entry name" value="PAS"/>
</dbReference>
<dbReference type="EMBL" id="VSSQ01013707">
    <property type="protein sequence ID" value="MPM52089.1"/>
    <property type="molecule type" value="Genomic_DNA"/>
</dbReference>
<name>A0A645AFX6_9ZZZZ</name>
<evidence type="ECO:0000256" key="3">
    <source>
        <dbReference type="ARBA" id="ARBA00022553"/>
    </source>
</evidence>
<gene>
    <name evidence="10" type="primary">phoR_20</name>
    <name evidence="10" type="ORF">SDC9_98842</name>
</gene>
<dbReference type="Gene3D" id="3.30.450.20">
    <property type="entry name" value="PAS domain"/>
    <property type="match status" value="1"/>
</dbReference>
<dbReference type="Pfam" id="PF02518">
    <property type="entry name" value="HATPase_c"/>
    <property type="match status" value="1"/>
</dbReference>
<dbReference type="GO" id="GO:0004721">
    <property type="term" value="F:phosphoprotein phosphatase activity"/>
    <property type="evidence" value="ECO:0007669"/>
    <property type="project" value="TreeGrafter"/>
</dbReference>
<keyword evidence="3" id="KW-0597">Phosphoprotein</keyword>
<dbReference type="InterPro" id="IPR036890">
    <property type="entry name" value="HATPase_C_sf"/>
</dbReference>
<dbReference type="SUPFAM" id="SSF55785">
    <property type="entry name" value="PYP-like sensor domain (PAS domain)"/>
    <property type="match status" value="1"/>
</dbReference>
<keyword evidence="7" id="KW-0472">Membrane</keyword>
<dbReference type="SMART" id="SM00387">
    <property type="entry name" value="HATPase_c"/>
    <property type="match status" value="1"/>
</dbReference>
<evidence type="ECO:0000259" key="9">
    <source>
        <dbReference type="PROSITE" id="PS50112"/>
    </source>
</evidence>
<comment type="catalytic activity">
    <reaction evidence="1">
        <text>ATP + protein L-histidine = ADP + protein N-phospho-L-histidine.</text>
        <dbReference type="EC" id="2.7.13.3"/>
    </reaction>
</comment>
<dbReference type="GO" id="GO:0006355">
    <property type="term" value="P:regulation of DNA-templated transcription"/>
    <property type="evidence" value="ECO:0007669"/>
    <property type="project" value="InterPro"/>
</dbReference>
<dbReference type="PROSITE" id="PS50109">
    <property type="entry name" value="HIS_KIN"/>
    <property type="match status" value="1"/>
</dbReference>
<dbReference type="SMART" id="SM00091">
    <property type="entry name" value="PAS"/>
    <property type="match status" value="1"/>
</dbReference>
<protein>
    <recommendedName>
        <fullName evidence="2">histidine kinase</fullName>
        <ecNumber evidence="2">2.7.13.3</ecNumber>
    </recommendedName>
</protein>
<dbReference type="Gene3D" id="1.10.287.130">
    <property type="match status" value="1"/>
</dbReference>
<dbReference type="GO" id="GO:0005886">
    <property type="term" value="C:plasma membrane"/>
    <property type="evidence" value="ECO:0007669"/>
    <property type="project" value="TreeGrafter"/>
</dbReference>
<accession>A0A645AFX6</accession>
<dbReference type="InterPro" id="IPR003594">
    <property type="entry name" value="HATPase_dom"/>
</dbReference>
<evidence type="ECO:0000256" key="6">
    <source>
        <dbReference type="ARBA" id="ARBA00023012"/>
    </source>
</evidence>
<feature type="domain" description="PAS" evidence="9">
    <location>
        <begin position="68"/>
        <end position="139"/>
    </location>
</feature>
<evidence type="ECO:0000256" key="4">
    <source>
        <dbReference type="ARBA" id="ARBA00022679"/>
    </source>
</evidence>
<dbReference type="SMART" id="SM00388">
    <property type="entry name" value="HisKA"/>
    <property type="match status" value="1"/>
</dbReference>
<evidence type="ECO:0000256" key="5">
    <source>
        <dbReference type="ARBA" id="ARBA00022777"/>
    </source>
</evidence>
<organism evidence="10">
    <name type="scientific">bioreactor metagenome</name>
    <dbReference type="NCBI Taxonomy" id="1076179"/>
    <lineage>
        <taxon>unclassified sequences</taxon>
        <taxon>metagenomes</taxon>
        <taxon>ecological metagenomes</taxon>
    </lineage>
</organism>
<dbReference type="GO" id="GO:0000155">
    <property type="term" value="F:phosphorelay sensor kinase activity"/>
    <property type="evidence" value="ECO:0007669"/>
    <property type="project" value="InterPro"/>
</dbReference>
<sequence>MILLMALLTFITLYVSSKQTNNLIAPINSLNLDNPLANETYDDLSPLLIRLDQQKRDNQQQLQLINEQHREFDSITNNMQEGLIILGSNKSILSINQSACQIFNIHYENAINKNYLVLNRHEEFVKTIEDALNGNVRETSFNANGRLYQLIINPVTNNPERAAVLMLMDITEQHERENLRKEFSANVSHELKTPLTSIIGYAEIIENGIAKKDDIPKFAGQINSEAKQLLNLINDIILLSHLDESTAALHQEKADLRKITEDVVRSLQHKADQEDIKLLIKGESLSINGFTSILYEMIYNLVDNAIKYNKPHGQVVIQLEQHENQAIIEVRDNGIGIAKEHFNRIFERFYRVDKSHSRSTGGTGLGLSIVKNGAKLHNAVVTLESQENIGSSFRITFPLAE</sequence>
<proteinExistence type="predicted"/>
<evidence type="ECO:0000256" key="2">
    <source>
        <dbReference type="ARBA" id="ARBA00012438"/>
    </source>
</evidence>
<dbReference type="CDD" id="cd00075">
    <property type="entry name" value="HATPase"/>
    <property type="match status" value="1"/>
</dbReference>
<dbReference type="Pfam" id="PF00989">
    <property type="entry name" value="PAS"/>
    <property type="match status" value="1"/>
</dbReference>
<dbReference type="CDD" id="cd00082">
    <property type="entry name" value="HisKA"/>
    <property type="match status" value="1"/>
</dbReference>
<dbReference type="PANTHER" id="PTHR45453">
    <property type="entry name" value="PHOSPHATE REGULON SENSOR PROTEIN PHOR"/>
    <property type="match status" value="1"/>
</dbReference>